<reference evidence="1" key="1">
    <citation type="journal article" date="2021" name="Proc. Natl. Acad. Sci. U.S.A.">
        <title>A Catalog of Tens of Thousands of Viruses from Human Metagenomes Reveals Hidden Associations with Chronic Diseases.</title>
        <authorList>
            <person name="Tisza M.J."/>
            <person name="Buck C.B."/>
        </authorList>
    </citation>
    <scope>NUCLEOTIDE SEQUENCE</scope>
    <source>
        <strain evidence="1">CtW0z17</strain>
    </source>
</reference>
<organism evidence="1">
    <name type="scientific">Podoviridae sp. ctW0z17</name>
    <dbReference type="NCBI Taxonomy" id="2825254"/>
    <lineage>
        <taxon>Viruses</taxon>
        <taxon>Duplodnaviria</taxon>
        <taxon>Heunggongvirae</taxon>
        <taxon>Uroviricota</taxon>
        <taxon>Caudoviricetes</taxon>
    </lineage>
</organism>
<evidence type="ECO:0008006" key="2">
    <source>
        <dbReference type="Google" id="ProtNLM"/>
    </source>
</evidence>
<evidence type="ECO:0000313" key="1">
    <source>
        <dbReference type="EMBL" id="DAF99191.1"/>
    </source>
</evidence>
<dbReference type="EMBL" id="BK016161">
    <property type="protein sequence ID" value="DAF99191.1"/>
    <property type="molecule type" value="Genomic_DNA"/>
</dbReference>
<name>A0A8S5UXH8_9CAUD</name>
<proteinExistence type="predicted"/>
<protein>
    <recommendedName>
        <fullName evidence="2">IrrE N-terminal-like domain-containing protein</fullName>
    </recommendedName>
</protein>
<sequence>MISRVVLADLPCKIGGYCVTNADGEKICVLNARLTYEANRKTLLHEQEHIINNDFDNYCFVDELEAQRHK</sequence>
<accession>A0A8S5UXH8</accession>